<dbReference type="Gene3D" id="3.30.420.40">
    <property type="match status" value="1"/>
</dbReference>
<protein>
    <recommendedName>
        <fullName evidence="6">Heat shock 70 kDa protein 12A</fullName>
    </recommendedName>
</protein>
<keyword evidence="5" id="KW-1185">Reference proteome</keyword>
<dbReference type="PANTHER" id="PTHR14187">
    <property type="entry name" value="ALPHA KINASE/ELONGATION FACTOR 2 KINASE"/>
    <property type="match status" value="1"/>
</dbReference>
<accession>A0A8S3S163</accession>
<evidence type="ECO:0000256" key="1">
    <source>
        <dbReference type="ARBA" id="ARBA00007381"/>
    </source>
</evidence>
<comment type="caution">
    <text evidence="4">The sequence shown here is derived from an EMBL/GenBank/DDBJ whole genome shotgun (WGS) entry which is preliminary data.</text>
</comment>
<dbReference type="AlphaFoldDB" id="A0A8S3S163"/>
<evidence type="ECO:0000313" key="4">
    <source>
        <dbReference type="EMBL" id="CAG2214817.1"/>
    </source>
</evidence>
<reference evidence="4" key="1">
    <citation type="submission" date="2021-03" db="EMBL/GenBank/DDBJ databases">
        <authorList>
            <person name="Bekaert M."/>
        </authorList>
    </citation>
    <scope>NUCLEOTIDE SEQUENCE</scope>
</reference>
<dbReference type="CDD" id="cd10229">
    <property type="entry name" value="ASKHA_NBD_HSP70_HSPA12"/>
    <property type="match status" value="1"/>
</dbReference>
<dbReference type="GO" id="GO:0005524">
    <property type="term" value="F:ATP binding"/>
    <property type="evidence" value="ECO:0007669"/>
    <property type="project" value="UniProtKB-KW"/>
</dbReference>
<gene>
    <name evidence="4" type="ORF">MEDL_28621</name>
</gene>
<sequence length="363" mass="41043">MASQSAKILVAAIDFGTTYSGYAFSFKHDFEQDACKISSHNWPAASRGLVSLKTPTSILLNPQEEFDCFGYDAEDRYTALANEDLHKNWFYFRRFKMMLHGSLGIKRDVKVKTFDGQKELPAMKIFSVAIKYLKDHLMETLNKRNTGVRRDDIQWVLTVPAIWNDPAKQFMREAAEEAGIDDLIISLEPEAASLFCKYMPIEKGTDDFKTFQPGNKYIVLDCGGGTVDITVHQVQQDKTLKELFKASGGAWGGTQVDEAFKQLIIKIVGSPVYLNFCEKNAADFVDMFREFELKKRGFSGEGNKQITIKIPVSLQETFEEDTGETIQEVLGQTSLSGKLKWAGDKLRINSFCFPHFLTKQQPT</sequence>
<proteinExistence type="inferred from homology"/>
<keyword evidence="2" id="KW-0547">Nucleotide-binding</keyword>
<dbReference type="Proteomes" id="UP000683360">
    <property type="component" value="Unassembled WGS sequence"/>
</dbReference>
<dbReference type="PANTHER" id="PTHR14187:SF5">
    <property type="entry name" value="HEAT SHOCK 70 KDA PROTEIN 12A"/>
    <property type="match status" value="1"/>
</dbReference>
<dbReference type="Pfam" id="PF00012">
    <property type="entry name" value="HSP70"/>
    <property type="match status" value="1"/>
</dbReference>
<dbReference type="SUPFAM" id="SSF53067">
    <property type="entry name" value="Actin-like ATPase domain"/>
    <property type="match status" value="2"/>
</dbReference>
<comment type="similarity">
    <text evidence="1">Belongs to the heat shock protein 70 family.</text>
</comment>
<dbReference type="InterPro" id="IPR043129">
    <property type="entry name" value="ATPase_NBD"/>
</dbReference>
<evidence type="ECO:0000256" key="2">
    <source>
        <dbReference type="ARBA" id="ARBA00022741"/>
    </source>
</evidence>
<dbReference type="InterPro" id="IPR013126">
    <property type="entry name" value="Hsp_70_fam"/>
</dbReference>
<dbReference type="GO" id="GO:0140662">
    <property type="term" value="F:ATP-dependent protein folding chaperone"/>
    <property type="evidence" value="ECO:0007669"/>
    <property type="project" value="InterPro"/>
</dbReference>
<name>A0A8S3S163_MYTED</name>
<evidence type="ECO:0000256" key="3">
    <source>
        <dbReference type="ARBA" id="ARBA00022840"/>
    </source>
</evidence>
<dbReference type="EMBL" id="CAJPWZ010001424">
    <property type="protein sequence ID" value="CAG2214817.1"/>
    <property type="molecule type" value="Genomic_DNA"/>
</dbReference>
<evidence type="ECO:0008006" key="6">
    <source>
        <dbReference type="Google" id="ProtNLM"/>
    </source>
</evidence>
<evidence type="ECO:0000313" key="5">
    <source>
        <dbReference type="Proteomes" id="UP000683360"/>
    </source>
</evidence>
<organism evidence="4 5">
    <name type="scientific">Mytilus edulis</name>
    <name type="common">Blue mussel</name>
    <dbReference type="NCBI Taxonomy" id="6550"/>
    <lineage>
        <taxon>Eukaryota</taxon>
        <taxon>Metazoa</taxon>
        <taxon>Spiralia</taxon>
        <taxon>Lophotrochozoa</taxon>
        <taxon>Mollusca</taxon>
        <taxon>Bivalvia</taxon>
        <taxon>Autobranchia</taxon>
        <taxon>Pteriomorphia</taxon>
        <taxon>Mytilida</taxon>
        <taxon>Mytiloidea</taxon>
        <taxon>Mytilidae</taxon>
        <taxon>Mytilinae</taxon>
        <taxon>Mytilus</taxon>
    </lineage>
</organism>
<dbReference type="OrthoDB" id="6127299at2759"/>
<keyword evidence="3" id="KW-0067">ATP-binding</keyword>